<dbReference type="Pfam" id="PF07346">
    <property type="entry name" value="DUF1477"/>
    <property type="match status" value="1"/>
</dbReference>
<evidence type="ECO:0000313" key="1">
    <source>
        <dbReference type="EMBL" id="AXE72324.1"/>
    </source>
</evidence>
<accession>A0A455KGJ4</accession>
<proteinExistence type="predicted"/>
<dbReference type="InterPro" id="IPR009946">
    <property type="entry name" value="AcMNPV_Orf4"/>
</dbReference>
<name>A0A455KGJ4_9ABAC</name>
<reference evidence="1" key="1">
    <citation type="submission" date="2018-01" db="EMBL/GenBank/DDBJ databases">
        <title>Biological and molecular characterization of two Anticarsia gemmatalis Multiple Nucleopolyhedrovirus clones exhibiting contrasting virulence variants.</title>
        <authorList>
            <person name="Ferreira B.C."/>
            <person name="Silva A.M.R."/>
            <person name="Melo F.L."/>
            <person name="Sanches M.M."/>
            <person name="Moscardi F."/>
            <person name="Ribeiro B.M."/>
            <person name="Sousa M.L."/>
        </authorList>
    </citation>
    <scope>NUCLEOTIDE SEQUENCE</scope>
    <source>
        <strain evidence="1">Ag-16</strain>
    </source>
</reference>
<protein>
    <submittedName>
        <fullName evidence="1">Uncharacterized protein</fullName>
    </submittedName>
</protein>
<dbReference type="EMBL" id="MG746626">
    <property type="protein sequence ID" value="AXE72324.1"/>
    <property type="molecule type" value="Genomic_DNA"/>
</dbReference>
<organism evidence="1">
    <name type="scientific">Anticarsia gemmatalis multiple nucleopolyhedrovirus</name>
    <dbReference type="NCBI Taxonomy" id="268591"/>
    <lineage>
        <taxon>Viruses</taxon>
        <taxon>Viruses incertae sedis</taxon>
        <taxon>Naldaviricetes</taxon>
        <taxon>Lefavirales</taxon>
        <taxon>Baculoviridae</taxon>
        <taxon>Alphabaculovirus</taxon>
        <taxon>Alphabaculovirus angemmatalis</taxon>
    </lineage>
</organism>
<sequence>MQRTRLDWTTARAQQAVSKFAMASHDVYCERAIAFAIKTVTGNMVTWPTLLHLFDFIVTLERNVFNKSLVLNGLVNFCIVHGDGYTVQHQLLNRVLEVLIKNIINIKFGFIWYRLHIAFSYKLVNTIHNTLSTKNNKFYYY</sequence>